<feature type="chain" id="PRO_5020706534" evidence="7">
    <location>
        <begin position="20"/>
        <end position="615"/>
    </location>
</feature>
<dbReference type="GeneID" id="99683933"/>
<evidence type="ECO:0000256" key="2">
    <source>
        <dbReference type="ARBA" id="ARBA00022452"/>
    </source>
</evidence>
<evidence type="ECO:0000256" key="6">
    <source>
        <dbReference type="ARBA" id="ARBA00023237"/>
    </source>
</evidence>
<accession>A0A4R2MBR7</accession>
<dbReference type="Gene3D" id="2.40.160.50">
    <property type="entry name" value="membrane protein fhac: a member of the omp85/tpsb transporter family"/>
    <property type="match status" value="1"/>
</dbReference>
<evidence type="ECO:0000256" key="1">
    <source>
        <dbReference type="ARBA" id="ARBA00004370"/>
    </source>
</evidence>
<dbReference type="EMBL" id="SLXD01000008">
    <property type="protein sequence ID" value="TCP01844.1"/>
    <property type="molecule type" value="Genomic_DNA"/>
</dbReference>
<dbReference type="PANTHER" id="PTHR12815:SF47">
    <property type="entry name" value="TRANSLOCATION AND ASSEMBLY MODULE SUBUNIT TAMA"/>
    <property type="match status" value="1"/>
</dbReference>
<evidence type="ECO:0000256" key="5">
    <source>
        <dbReference type="ARBA" id="ARBA00023136"/>
    </source>
</evidence>
<dbReference type="InterPro" id="IPR039910">
    <property type="entry name" value="D15-like"/>
</dbReference>
<proteinExistence type="predicted"/>
<keyword evidence="5" id="KW-0472">Membrane</keyword>
<evidence type="ECO:0000256" key="7">
    <source>
        <dbReference type="SAM" id="SignalP"/>
    </source>
</evidence>
<dbReference type="PROSITE" id="PS51779">
    <property type="entry name" value="POTRA"/>
    <property type="match status" value="1"/>
</dbReference>
<keyword evidence="6" id="KW-0998">Cell outer membrane</keyword>
<protein>
    <submittedName>
        <fullName evidence="9">Autotransporter secretion outer membrane protein TamA</fullName>
    </submittedName>
</protein>
<evidence type="ECO:0000313" key="9">
    <source>
        <dbReference type="EMBL" id="TCP01844.1"/>
    </source>
</evidence>
<keyword evidence="2" id="KW-1134">Transmembrane beta strand</keyword>
<feature type="domain" description="POTRA" evidence="8">
    <location>
        <begin position="226"/>
        <end position="300"/>
    </location>
</feature>
<dbReference type="Proteomes" id="UP000295106">
    <property type="component" value="Unassembled WGS sequence"/>
</dbReference>
<dbReference type="AlphaFoldDB" id="A0A4R2MBR7"/>
<dbReference type="OrthoDB" id="9769707at2"/>
<comment type="caution">
    <text evidence="9">The sequence shown here is derived from an EMBL/GenBank/DDBJ whole genome shotgun (WGS) entry which is preliminary data.</text>
</comment>
<evidence type="ECO:0000259" key="8">
    <source>
        <dbReference type="PROSITE" id="PS51779"/>
    </source>
</evidence>
<keyword evidence="3" id="KW-0812">Transmembrane</keyword>
<keyword evidence="4 7" id="KW-0732">Signal</keyword>
<dbReference type="RefSeq" id="WP_132647901.1">
    <property type="nucleotide sequence ID" value="NZ_CP181386.1"/>
</dbReference>
<gene>
    <name evidence="9" type="ORF">EV684_108186</name>
</gene>
<dbReference type="InterPro" id="IPR000184">
    <property type="entry name" value="Bac_surfAg_D15"/>
</dbReference>
<sequence length="615" mass="65224">MRRWLTGLAAALAAGAALANGTPGTPDAAPVPEVAASAAAAVPQASVEVDAPPALKALLDQHLDIARVATLAPGSTLDDSEWARLIDGAPAQVRELLETEGYFDPTVIVARSVGNVGERHVRLELQPGPRTRVDRVSIEVEGPLAAAAEAGDEHALEALADLRQAWALPAGQAFRNPDWTAAKAAALARLRAAGYAGASWKATAAEVETAEHSVSLFLVADSGPLFRFGELVVDGLVVHERETVEHLAALAPGAPLTEAVLLDYQERLQKAGLFDSAAVTLDPDVSRADHARVLVHLKEAPLQVYTFGIGVSANTGPRASLEHAYRRVFGYALSASNTFSLAQKKQTWTGEISTHPGENLYRELIGGAVDREEGDEDIVLAQRVRLGRTKDTQRLERLVFVEAERSARTTTTGERLHTNTIAYSINHHGVWRELDSVVLPTEGFSVSLQTGVGHAHGSAGETGPFSRLYGRFTGYLPIGQAWYGSARVELGQVVKRDAVAVPDSQLFRAGGDDSVRGYAYRSLTPTVDGAESGGTSLMTASLELARPISAAMPSVWGAVFVDAGRAANGFTNLTPAIGTGVGVRWRSPVGPLKVDLAWGEETHSVRLHFSVGIAY</sequence>
<reference evidence="9 10" key="1">
    <citation type="submission" date="2019-03" db="EMBL/GenBank/DDBJ databases">
        <title>Genomic Encyclopedia of Type Strains, Phase IV (KMG-IV): sequencing the most valuable type-strain genomes for metagenomic binning, comparative biology and taxonomic classification.</title>
        <authorList>
            <person name="Goeker M."/>
        </authorList>
    </citation>
    <scope>NUCLEOTIDE SEQUENCE [LARGE SCALE GENOMIC DNA]</scope>
    <source>
        <strain evidence="9 10">DSM 1709</strain>
    </source>
</reference>
<dbReference type="Gene3D" id="3.10.20.310">
    <property type="entry name" value="membrane protein fhac"/>
    <property type="match status" value="2"/>
</dbReference>
<comment type="subcellular location">
    <subcellularLocation>
        <location evidence="1">Membrane</location>
    </subcellularLocation>
</comment>
<organism evidence="9 10">
    <name type="scientific">Rubrivivax gelatinosus</name>
    <name type="common">Rhodocyclus gelatinosus</name>
    <name type="synonym">Rhodopseudomonas gelatinosa</name>
    <dbReference type="NCBI Taxonomy" id="28068"/>
    <lineage>
        <taxon>Bacteria</taxon>
        <taxon>Pseudomonadati</taxon>
        <taxon>Pseudomonadota</taxon>
        <taxon>Betaproteobacteria</taxon>
        <taxon>Burkholderiales</taxon>
        <taxon>Sphaerotilaceae</taxon>
        <taxon>Rubrivivax</taxon>
    </lineage>
</organism>
<evidence type="ECO:0000256" key="3">
    <source>
        <dbReference type="ARBA" id="ARBA00022692"/>
    </source>
</evidence>
<evidence type="ECO:0000313" key="10">
    <source>
        <dbReference type="Proteomes" id="UP000295106"/>
    </source>
</evidence>
<evidence type="ECO:0000256" key="4">
    <source>
        <dbReference type="ARBA" id="ARBA00022729"/>
    </source>
</evidence>
<feature type="signal peptide" evidence="7">
    <location>
        <begin position="1"/>
        <end position="19"/>
    </location>
</feature>
<name>A0A4R2MBR7_RUBGE</name>
<dbReference type="PANTHER" id="PTHR12815">
    <property type="entry name" value="SORTING AND ASSEMBLY MACHINERY SAMM50 PROTEIN FAMILY MEMBER"/>
    <property type="match status" value="1"/>
</dbReference>
<dbReference type="InterPro" id="IPR034746">
    <property type="entry name" value="POTRA"/>
</dbReference>
<dbReference type="Pfam" id="PF01103">
    <property type="entry name" value="Omp85"/>
    <property type="match status" value="1"/>
</dbReference>
<dbReference type="GO" id="GO:0019867">
    <property type="term" value="C:outer membrane"/>
    <property type="evidence" value="ECO:0007669"/>
    <property type="project" value="InterPro"/>
</dbReference>